<feature type="signal peptide" evidence="1">
    <location>
        <begin position="1"/>
        <end position="17"/>
    </location>
</feature>
<proteinExistence type="predicted"/>
<accession>A0A8X6SVZ0</accession>
<comment type="caution">
    <text evidence="2">The sequence shown here is derived from an EMBL/GenBank/DDBJ whole genome shotgun (WGS) entry which is preliminary data.</text>
</comment>
<feature type="chain" id="PRO_5036501566" evidence="1">
    <location>
        <begin position="18"/>
        <end position="92"/>
    </location>
</feature>
<sequence length="92" mass="10040">MFKIIIFLCLAIVVTEAIVCPPHECENVSCKSVSCGPHQKLKKNGGFCGCCDSCVTQLEKGDNCGQTFLRGSPPTVECKKDLKCNPKTRKCE</sequence>
<evidence type="ECO:0000313" key="3">
    <source>
        <dbReference type="Proteomes" id="UP000887159"/>
    </source>
</evidence>
<name>A0A8X6SVZ0_TRICX</name>
<dbReference type="AlphaFoldDB" id="A0A8X6SVZ0"/>
<dbReference type="EMBL" id="BMAU01021338">
    <property type="protein sequence ID" value="GFY16377.1"/>
    <property type="molecule type" value="Genomic_DNA"/>
</dbReference>
<dbReference type="Gene3D" id="2.10.80.20">
    <property type="match status" value="1"/>
</dbReference>
<dbReference type="InterPro" id="IPR053741">
    <property type="entry name" value="Ser_Fungal_Prot_Inhib_sf"/>
</dbReference>
<organism evidence="2 3">
    <name type="scientific">Trichonephila clavipes</name>
    <name type="common">Golden silk orbweaver</name>
    <name type="synonym">Nephila clavipes</name>
    <dbReference type="NCBI Taxonomy" id="2585209"/>
    <lineage>
        <taxon>Eukaryota</taxon>
        <taxon>Metazoa</taxon>
        <taxon>Ecdysozoa</taxon>
        <taxon>Arthropoda</taxon>
        <taxon>Chelicerata</taxon>
        <taxon>Arachnida</taxon>
        <taxon>Araneae</taxon>
        <taxon>Araneomorphae</taxon>
        <taxon>Entelegynae</taxon>
        <taxon>Araneoidea</taxon>
        <taxon>Nephilidae</taxon>
        <taxon>Trichonephila</taxon>
    </lineage>
</organism>
<keyword evidence="3" id="KW-1185">Reference proteome</keyword>
<gene>
    <name evidence="2" type="ORF">TNCV_2350211</name>
</gene>
<dbReference type="Proteomes" id="UP000887159">
    <property type="component" value="Unassembled WGS sequence"/>
</dbReference>
<keyword evidence="1" id="KW-0732">Signal</keyword>
<reference evidence="2" key="1">
    <citation type="submission" date="2020-08" db="EMBL/GenBank/DDBJ databases">
        <title>Multicomponent nature underlies the extraordinary mechanical properties of spider dragline silk.</title>
        <authorList>
            <person name="Kono N."/>
            <person name="Nakamura H."/>
            <person name="Mori M."/>
            <person name="Yoshida Y."/>
            <person name="Ohtoshi R."/>
            <person name="Malay A.D."/>
            <person name="Moran D.A.P."/>
            <person name="Tomita M."/>
            <person name="Numata K."/>
            <person name="Arakawa K."/>
        </authorList>
    </citation>
    <scope>NUCLEOTIDE SEQUENCE</scope>
</reference>
<protein>
    <submittedName>
        <fullName evidence="2">Uncharacterized protein</fullName>
    </submittedName>
</protein>
<evidence type="ECO:0000256" key="1">
    <source>
        <dbReference type="SAM" id="SignalP"/>
    </source>
</evidence>
<evidence type="ECO:0000313" key="2">
    <source>
        <dbReference type="EMBL" id="GFY16377.1"/>
    </source>
</evidence>